<keyword evidence="3" id="KW-1185">Reference proteome</keyword>
<gene>
    <name evidence="2" type="ORF">D2T33_12390</name>
</gene>
<evidence type="ECO:0000256" key="1">
    <source>
        <dbReference type="SAM" id="MobiDB-lite"/>
    </source>
</evidence>
<organism evidence="2 3">
    <name type="scientific">Paenirhodobacter populi</name>
    <dbReference type="NCBI Taxonomy" id="2306993"/>
    <lineage>
        <taxon>Bacteria</taxon>
        <taxon>Pseudomonadati</taxon>
        <taxon>Pseudomonadota</taxon>
        <taxon>Alphaproteobacteria</taxon>
        <taxon>Rhodobacterales</taxon>
        <taxon>Rhodobacter group</taxon>
        <taxon>Paenirhodobacter</taxon>
    </lineage>
</organism>
<dbReference type="EMBL" id="SAUW01000012">
    <property type="protein sequence ID" value="RWR10570.1"/>
    <property type="molecule type" value="Genomic_DNA"/>
</dbReference>
<reference evidence="2 3" key="1">
    <citation type="submission" date="2019-01" db="EMBL/GenBank/DDBJ databases">
        <title>Sinorhodobacter populi sp. nov. isolated from the symptomatic bark tissue of Populus euramericana canker.</title>
        <authorList>
            <person name="Xu G."/>
        </authorList>
    </citation>
    <scope>NUCLEOTIDE SEQUENCE [LARGE SCALE GENOMIC DNA]</scope>
    <source>
        <strain evidence="2 3">2D-5</strain>
    </source>
</reference>
<feature type="compositionally biased region" description="Basic residues" evidence="1">
    <location>
        <begin position="1"/>
        <end position="10"/>
    </location>
</feature>
<feature type="region of interest" description="Disordered" evidence="1">
    <location>
        <begin position="1"/>
        <end position="39"/>
    </location>
</feature>
<accession>A0A443ITD7</accession>
<dbReference type="Proteomes" id="UP000285710">
    <property type="component" value="Unassembled WGS sequence"/>
</dbReference>
<name>A0A443ITD7_9RHOB</name>
<protein>
    <submittedName>
        <fullName evidence="2">Uncharacterized protein</fullName>
    </submittedName>
</protein>
<comment type="caution">
    <text evidence="2">The sequence shown here is derived from an EMBL/GenBank/DDBJ whole genome shotgun (WGS) entry which is preliminary data.</text>
</comment>
<evidence type="ECO:0000313" key="2">
    <source>
        <dbReference type="EMBL" id="RWR10570.1"/>
    </source>
</evidence>
<dbReference type="AlphaFoldDB" id="A0A443ITD7"/>
<sequence length="109" mass="12243">MINHLRRTRTGRNSSSRRPSRHHCAQRSSGNSILKPSRRLSSISRITESRSRCFPSAIHTASIARARGIPSTSVNHKNASTAALPFTFRPRLRGAGKSARLPWSRRVMR</sequence>
<proteinExistence type="predicted"/>
<reference evidence="2 3" key="2">
    <citation type="submission" date="2019-01" db="EMBL/GenBank/DDBJ databases">
        <authorList>
            <person name="Li Y."/>
        </authorList>
    </citation>
    <scope>NUCLEOTIDE SEQUENCE [LARGE SCALE GENOMIC DNA]</scope>
    <source>
        <strain evidence="2 3">2D-5</strain>
    </source>
</reference>
<evidence type="ECO:0000313" key="3">
    <source>
        <dbReference type="Proteomes" id="UP000285710"/>
    </source>
</evidence>